<gene>
    <name evidence="1" type="ORF">C7457_0183</name>
</gene>
<evidence type="ECO:0000313" key="1">
    <source>
        <dbReference type="EMBL" id="RKQ63315.1"/>
    </source>
</evidence>
<dbReference type="AlphaFoldDB" id="A0A420W7R4"/>
<evidence type="ECO:0008006" key="3">
    <source>
        <dbReference type="Google" id="ProtNLM"/>
    </source>
</evidence>
<dbReference type="PANTHER" id="PTHR34796:SF1">
    <property type="entry name" value="EXPRESSED PROTEIN"/>
    <property type="match status" value="1"/>
</dbReference>
<accession>A0A420W7R4</accession>
<organism evidence="1 2">
    <name type="scientific">Thermovibrio guaymasensis</name>
    <dbReference type="NCBI Taxonomy" id="240167"/>
    <lineage>
        <taxon>Bacteria</taxon>
        <taxon>Pseudomonadati</taxon>
        <taxon>Aquificota</taxon>
        <taxon>Aquificia</taxon>
        <taxon>Desulfurobacteriales</taxon>
        <taxon>Desulfurobacteriaceae</taxon>
        <taxon>Thermovibrio</taxon>
    </lineage>
</organism>
<dbReference type="SUPFAM" id="SSF140663">
    <property type="entry name" value="TTHA0068-like"/>
    <property type="match status" value="1"/>
</dbReference>
<dbReference type="Pfam" id="PF03745">
    <property type="entry name" value="DUF309"/>
    <property type="match status" value="1"/>
</dbReference>
<evidence type="ECO:0000313" key="2">
    <source>
        <dbReference type="Proteomes" id="UP000280881"/>
    </source>
</evidence>
<comment type="caution">
    <text evidence="1">The sequence shown here is derived from an EMBL/GenBank/DDBJ whole genome shotgun (WGS) entry which is preliminary data.</text>
</comment>
<dbReference type="RefSeq" id="WP_121169545.1">
    <property type="nucleotide sequence ID" value="NZ_RBIE01000001.1"/>
</dbReference>
<dbReference type="OrthoDB" id="9799942at2"/>
<name>A0A420W7R4_9BACT</name>
<dbReference type="InterPro" id="IPR005500">
    <property type="entry name" value="DUF309"/>
</dbReference>
<dbReference type="Gene3D" id="1.10.3450.10">
    <property type="entry name" value="TTHA0068-like"/>
    <property type="match status" value="1"/>
</dbReference>
<proteinExistence type="predicted"/>
<reference evidence="1 2" key="1">
    <citation type="submission" date="2018-10" db="EMBL/GenBank/DDBJ databases">
        <title>Genomic Encyclopedia of Type Strains, Phase IV (KMG-IV): sequencing the most valuable type-strain genomes for metagenomic binning, comparative biology and taxonomic classification.</title>
        <authorList>
            <person name="Goeker M."/>
        </authorList>
    </citation>
    <scope>NUCLEOTIDE SEQUENCE [LARGE SCALE GENOMIC DNA]</scope>
    <source>
        <strain evidence="1 2">DSM 15521</strain>
    </source>
</reference>
<dbReference type="PANTHER" id="PTHR34796">
    <property type="entry name" value="EXPRESSED PROTEIN"/>
    <property type="match status" value="1"/>
</dbReference>
<dbReference type="InterPro" id="IPR023203">
    <property type="entry name" value="TTHA0068_sf"/>
</dbReference>
<protein>
    <recommendedName>
        <fullName evidence="3">DUF309 domain-containing protein</fullName>
    </recommendedName>
</protein>
<sequence>MDIFEIRNWFAHKLCDYLREKDEASLKELEEVINSVLSGSSLIPNINVNLKEEDSFTKEYIKRKVLSYKKFLERLPENVEPTQEDIRKTVETAKLLFEEGFYFEVHEILEEIWMGEFGKYRDFLQALIQIGVAYYHLENFNFRGFQLLLENALQLLDSYSEAVFGIDVNRLKEELKRAIETQEKVNL</sequence>
<keyword evidence="2" id="KW-1185">Reference proteome</keyword>
<dbReference type="Proteomes" id="UP000280881">
    <property type="component" value="Unassembled WGS sequence"/>
</dbReference>
<dbReference type="EMBL" id="RBIE01000001">
    <property type="protein sequence ID" value="RKQ63315.1"/>
    <property type="molecule type" value="Genomic_DNA"/>
</dbReference>